<dbReference type="Proteomes" id="UP000187455">
    <property type="component" value="Unassembled WGS sequence"/>
</dbReference>
<evidence type="ECO:0000259" key="14">
    <source>
        <dbReference type="PROSITE" id="PS50893"/>
    </source>
</evidence>
<dbReference type="Gene3D" id="3.40.50.300">
    <property type="entry name" value="P-loop containing nucleotide triphosphate hydrolases"/>
    <property type="match status" value="2"/>
</dbReference>
<comment type="subcellular location">
    <subcellularLocation>
        <location evidence="1">Membrane</location>
        <topology evidence="1">Multi-pass membrane protein</topology>
    </subcellularLocation>
</comment>
<feature type="transmembrane region" description="Helical" evidence="13">
    <location>
        <begin position="134"/>
        <end position="156"/>
    </location>
</feature>
<dbReference type="STRING" id="133383.A0A1R0H1J3"/>
<dbReference type="GO" id="GO:0016887">
    <property type="term" value="F:ATP hydrolysis activity"/>
    <property type="evidence" value="ECO:0007669"/>
    <property type="project" value="InterPro"/>
</dbReference>
<dbReference type="Pfam" id="PF00664">
    <property type="entry name" value="ABC_membrane"/>
    <property type="match status" value="2"/>
</dbReference>
<dbReference type="GO" id="GO:0015421">
    <property type="term" value="F:ABC-type oligopeptide transporter activity"/>
    <property type="evidence" value="ECO:0007669"/>
    <property type="project" value="TreeGrafter"/>
</dbReference>
<feature type="compositionally biased region" description="Low complexity" evidence="12">
    <location>
        <begin position="23"/>
        <end position="37"/>
    </location>
</feature>
<dbReference type="InterPro" id="IPR003439">
    <property type="entry name" value="ABC_transporter-like_ATP-bd"/>
</dbReference>
<evidence type="ECO:0000256" key="2">
    <source>
        <dbReference type="ARBA" id="ARBA00007577"/>
    </source>
</evidence>
<dbReference type="FunFam" id="3.40.50.300:FF:000479">
    <property type="entry name" value="Multidrug resistance protein 1A"/>
    <property type="match status" value="2"/>
</dbReference>
<feature type="domain" description="ABC transporter" evidence="14">
    <location>
        <begin position="410"/>
        <end position="651"/>
    </location>
</feature>
<evidence type="ECO:0000256" key="9">
    <source>
        <dbReference type="ARBA" id="ARBA00022989"/>
    </source>
</evidence>
<dbReference type="FunFam" id="1.20.1560.10:FF:000018">
    <property type="entry name" value="ATP-binding cassette subfamily B member 11"/>
    <property type="match status" value="1"/>
</dbReference>
<dbReference type="PROSITE" id="PS50929">
    <property type="entry name" value="ABC_TM1F"/>
    <property type="match status" value="2"/>
</dbReference>
<keyword evidence="4 13" id="KW-0812">Transmembrane</keyword>
<feature type="transmembrane region" description="Helical" evidence="13">
    <location>
        <begin position="721"/>
        <end position="744"/>
    </location>
</feature>
<dbReference type="SMART" id="SM00382">
    <property type="entry name" value="AAA"/>
    <property type="match status" value="2"/>
</dbReference>
<dbReference type="Pfam" id="PF00005">
    <property type="entry name" value="ABC_tran"/>
    <property type="match status" value="2"/>
</dbReference>
<feature type="transmembrane region" description="Helical" evidence="13">
    <location>
        <begin position="207"/>
        <end position="226"/>
    </location>
</feature>
<evidence type="ECO:0000259" key="15">
    <source>
        <dbReference type="PROSITE" id="PS50929"/>
    </source>
</evidence>
<evidence type="ECO:0000313" key="17">
    <source>
        <dbReference type="Proteomes" id="UP000187455"/>
    </source>
</evidence>
<dbReference type="PANTHER" id="PTHR43394:SF27">
    <property type="entry name" value="ATP-DEPENDENT TRANSLOCASE ABCB1-LIKE"/>
    <property type="match status" value="1"/>
</dbReference>
<keyword evidence="6" id="KW-0547">Nucleotide-binding</keyword>
<comment type="caution">
    <text evidence="16">The sequence shown here is derived from an EMBL/GenBank/DDBJ whole genome shotgun (WGS) entry which is preliminary data.</text>
</comment>
<evidence type="ECO:0000256" key="5">
    <source>
        <dbReference type="ARBA" id="ARBA00022737"/>
    </source>
</evidence>
<dbReference type="SUPFAM" id="SSF52540">
    <property type="entry name" value="P-loop containing nucleoside triphosphate hydrolases"/>
    <property type="match status" value="2"/>
</dbReference>
<dbReference type="InterPro" id="IPR039421">
    <property type="entry name" value="Type_1_exporter"/>
</dbReference>
<feature type="transmembrane region" description="Helical" evidence="13">
    <location>
        <begin position="765"/>
        <end position="786"/>
    </location>
</feature>
<dbReference type="GO" id="GO:0005743">
    <property type="term" value="C:mitochondrial inner membrane"/>
    <property type="evidence" value="ECO:0007669"/>
    <property type="project" value="TreeGrafter"/>
</dbReference>
<feature type="domain" description="ABC transporter" evidence="14">
    <location>
        <begin position="1042"/>
        <end position="1281"/>
    </location>
</feature>
<evidence type="ECO:0000256" key="3">
    <source>
        <dbReference type="ARBA" id="ARBA00022448"/>
    </source>
</evidence>
<dbReference type="PROSITE" id="PS50893">
    <property type="entry name" value="ABC_TRANSPORTER_2"/>
    <property type="match status" value="2"/>
</dbReference>
<feature type="transmembrane region" description="Helical" evidence="13">
    <location>
        <begin position="957"/>
        <end position="975"/>
    </location>
</feature>
<comment type="similarity">
    <text evidence="2">Belongs to the ABC transporter superfamily. ABCB family. Multidrug resistance exporter (TC 3.A.1.201) subfamily.</text>
</comment>
<dbReference type="InterPro" id="IPR036640">
    <property type="entry name" value="ABC1_TM_sf"/>
</dbReference>
<dbReference type="Gene3D" id="1.20.1560.10">
    <property type="entry name" value="ABC transporter type 1, transmembrane domain"/>
    <property type="match status" value="1"/>
</dbReference>
<feature type="region of interest" description="Disordered" evidence="12">
    <location>
        <begin position="1"/>
        <end position="53"/>
    </location>
</feature>
<evidence type="ECO:0000256" key="13">
    <source>
        <dbReference type="SAM" id="Phobius"/>
    </source>
</evidence>
<evidence type="ECO:0000256" key="1">
    <source>
        <dbReference type="ARBA" id="ARBA00004141"/>
    </source>
</evidence>
<dbReference type="GO" id="GO:0005524">
    <property type="term" value="F:ATP binding"/>
    <property type="evidence" value="ECO:0007669"/>
    <property type="project" value="UniProtKB-KW"/>
</dbReference>
<evidence type="ECO:0000256" key="11">
    <source>
        <dbReference type="ARBA" id="ARBA00023180"/>
    </source>
</evidence>
<feature type="transmembrane region" description="Helical" evidence="13">
    <location>
        <begin position="866"/>
        <end position="883"/>
    </location>
</feature>
<dbReference type="SUPFAM" id="SSF90123">
    <property type="entry name" value="ABC transporter transmembrane region"/>
    <property type="match status" value="2"/>
</dbReference>
<dbReference type="GO" id="GO:0090374">
    <property type="term" value="P:oligopeptide export from mitochondrion"/>
    <property type="evidence" value="ECO:0007669"/>
    <property type="project" value="TreeGrafter"/>
</dbReference>
<dbReference type="CDD" id="cd18577">
    <property type="entry name" value="ABC_6TM_Pgp_ABCB1_D1_like"/>
    <property type="match status" value="1"/>
</dbReference>
<dbReference type="InterPro" id="IPR027417">
    <property type="entry name" value="P-loop_NTPase"/>
</dbReference>
<keyword evidence="9 13" id="KW-1133">Transmembrane helix</keyword>
<feature type="domain" description="ABC transmembrane type-1" evidence="15">
    <location>
        <begin position="725"/>
        <end position="1010"/>
    </location>
</feature>
<keyword evidence="17" id="KW-1185">Reference proteome</keyword>
<proteinExistence type="inferred from homology"/>
<feature type="transmembrane region" description="Helical" evidence="13">
    <location>
        <begin position="75"/>
        <end position="98"/>
    </location>
</feature>
<dbReference type="EMBL" id="LSSL01001125">
    <property type="protein sequence ID" value="OLY83009.1"/>
    <property type="molecule type" value="Genomic_DNA"/>
</dbReference>
<keyword evidence="8" id="KW-1278">Translocase</keyword>
<dbReference type="InterPro" id="IPR003593">
    <property type="entry name" value="AAA+_ATPase"/>
</dbReference>
<gene>
    <name evidence="16" type="ORF">AYI68_g2867</name>
</gene>
<keyword evidence="5" id="KW-0677">Repeat</keyword>
<evidence type="ECO:0000256" key="4">
    <source>
        <dbReference type="ARBA" id="ARBA00022692"/>
    </source>
</evidence>
<dbReference type="InterPro" id="IPR011527">
    <property type="entry name" value="ABC1_TM_dom"/>
</dbReference>
<feature type="domain" description="ABC transmembrane type-1" evidence="15">
    <location>
        <begin position="78"/>
        <end position="374"/>
    </location>
</feature>
<feature type="transmembrane region" description="Helical" evidence="13">
    <location>
        <begin position="987"/>
        <end position="1008"/>
    </location>
</feature>
<keyword evidence="10 13" id="KW-0472">Membrane</keyword>
<evidence type="ECO:0000256" key="8">
    <source>
        <dbReference type="ARBA" id="ARBA00022967"/>
    </source>
</evidence>
<evidence type="ECO:0000256" key="10">
    <source>
        <dbReference type="ARBA" id="ARBA00023136"/>
    </source>
</evidence>
<evidence type="ECO:0000256" key="6">
    <source>
        <dbReference type="ARBA" id="ARBA00022741"/>
    </source>
</evidence>
<accession>A0A1R0H1J3</accession>
<evidence type="ECO:0000313" key="16">
    <source>
        <dbReference type="EMBL" id="OLY83009.1"/>
    </source>
</evidence>
<dbReference type="InterPro" id="IPR017871">
    <property type="entry name" value="ABC_transporter-like_CS"/>
</dbReference>
<dbReference type="OrthoDB" id="6500128at2759"/>
<feature type="transmembrane region" description="Helical" evidence="13">
    <location>
        <begin position="232"/>
        <end position="253"/>
    </location>
</feature>
<keyword evidence="3" id="KW-0813">Transport</keyword>
<dbReference type="PROSITE" id="PS00211">
    <property type="entry name" value="ABC_TRANSPORTER_1"/>
    <property type="match status" value="2"/>
</dbReference>
<keyword evidence="11" id="KW-0325">Glycoprotein</keyword>
<keyword evidence="7" id="KW-0067">ATP-binding</keyword>
<evidence type="ECO:0000256" key="12">
    <source>
        <dbReference type="SAM" id="MobiDB-lite"/>
    </source>
</evidence>
<reference evidence="16 17" key="1">
    <citation type="journal article" date="2016" name="Mol. Biol. Evol.">
        <title>Genome-Wide Survey of Gut Fungi (Harpellales) Reveals the First Horizontally Transferred Ubiquitin Gene from a Mosquito Host.</title>
        <authorList>
            <person name="Wang Y."/>
            <person name="White M.M."/>
            <person name="Kvist S."/>
            <person name="Moncalvo J.M."/>
        </authorList>
    </citation>
    <scope>NUCLEOTIDE SEQUENCE [LARGE SCALE GENOMIC DNA]</scope>
    <source>
        <strain evidence="16 17">ALG-7-W6</strain>
    </source>
</reference>
<dbReference type="PANTHER" id="PTHR43394">
    <property type="entry name" value="ATP-DEPENDENT PERMEASE MDL1, MITOCHONDRIAL"/>
    <property type="match status" value="1"/>
</dbReference>
<evidence type="ECO:0000256" key="7">
    <source>
        <dbReference type="ARBA" id="ARBA00022840"/>
    </source>
</evidence>
<name>A0A1R0H1J3_9FUNG</name>
<feature type="transmembrane region" description="Helical" evidence="13">
    <location>
        <begin position="311"/>
        <end position="333"/>
    </location>
</feature>
<organism evidence="16 17">
    <name type="scientific">Smittium mucronatum</name>
    <dbReference type="NCBI Taxonomy" id="133383"/>
    <lineage>
        <taxon>Eukaryota</taxon>
        <taxon>Fungi</taxon>
        <taxon>Fungi incertae sedis</taxon>
        <taxon>Zoopagomycota</taxon>
        <taxon>Kickxellomycotina</taxon>
        <taxon>Harpellomycetes</taxon>
        <taxon>Harpellales</taxon>
        <taxon>Legeriomycetaceae</taxon>
        <taxon>Smittium</taxon>
    </lineage>
</organism>
<sequence length="1287" mass="140955">MEKGDSSDVSSSHESSNKTPDGIISPKSDLSSTSSISKNEKKKSKSPKDAFGNSDGLPPVPFFQLFRFATRNEKLVLLAGTFFSILTGLAMPTMTILFSNMAGAFITYSAIIDTGDAQSAKDYLSHEINKYCKYLAVLAACMFVVSYLQSITFSVVCEKQILRIREEYYRSSLRQDMSWFDKVSTGDLTTRISSDVSVIQEGIGVKLAYLIQYLSTFFGGFILAFIRGWKMALVVLSIMPLLAMIGYFMGVNVGKYTKIIQDRYANSGSIANEALSSMRTVMAFNGQDRELDRYNKSIDEAEISELKKSKALALGLGGIFFFIYAIYSLGFWYGAKLIRNNESAPDKVLNVFFALIIGGFSLGGAAPSISAVTSARGAAANVFDVIDRVSPIDPLDTESGVKVDSFQGEIEFRNVTFSYPTRPEVKALDGFSIKVKPGQKIALVGESGCGKSTTIGLIQRFYDVSQGSVFIDGLDVREYNVRSLRQNIGIVSQEPVLFDTTIFKNIQYGAKDMENDPPTREQIVQACKDANIHDFIDSLPLKYDTVVGERGAQLSGGQKQRIAIARSLIRNPQVLLLDEATSALDTESERLVQDALDRNSVNRTTITVAHRLSTIMDSDMIYVCSRGQVIEFGKHDELVSRNGAYTALVNAQKINRDSESSDAPSLEKADLKITPINKVTTTHSLKSDVDEVSPVSGKVSKAGGFSLIFKLYTSSRKINTLFIPSMAGAMIDGALFPIFSIFFSKMLIAFGEPDLAKQKRDTDRYALLFLIFAIIEFFSVSCRTYFAAAASLKVVKKLRSDLYHSIINQDSEFFDKKENGTGALTSRLSSEPEDIYKFGSESYPMLLGSITSMTTGIVIAFTRYPLLTLVILATVPIIAYSQGVQQKNITGRAQKSKLVIEAGAKEAAETISNIRTVTSLTREPTFIKSFCDNNIQPHLLAVKGCYTGGISYGFSQSSIFLVYSLAFYAGSRFVLHRGLSVEKMFNTLYAIVFAAVALGQASQFLGYIPKALVSVVSVSESLKDVPKININDPKGQSPSNITGKFSVSKAKFNYPSRMDVRVLKGISLKVKPGQTVGLVGGSGSGKSTIINLALRLYDVLEGSASFEDVDVREWNLKSLRNGPTLVSQEPALFDVSVSENIKYGRPDATQQEIEEVAMSANIHNMVLNLPDGYETRVGANGGQLSGGQKQRIAIARALIRNPKILLLDEATSALDTESEKLVQAALDKASVGRTTISIAHRLSTIQNADWIYVFEKGEIIEQGTHSDLLGLRGTYYSLVVQQSLTRM</sequence>
<dbReference type="CDD" id="cd18578">
    <property type="entry name" value="ABC_6TM_Pgp_ABCB1_D2_like"/>
    <property type="match status" value="1"/>
</dbReference>
<protein>
    <submittedName>
        <fullName evidence="16">Multidrug resistance protein 1A</fullName>
    </submittedName>
</protein>
<dbReference type="CDD" id="cd03249">
    <property type="entry name" value="ABC_MTABC3_MDL1_MDL2"/>
    <property type="match status" value="2"/>
</dbReference>